<feature type="compositionally biased region" description="Basic and acidic residues" evidence="1">
    <location>
        <begin position="67"/>
        <end position="100"/>
    </location>
</feature>
<organism evidence="2 3">
    <name type="scientific">Pelagomonas calceolata</name>
    <dbReference type="NCBI Taxonomy" id="35677"/>
    <lineage>
        <taxon>Eukaryota</taxon>
        <taxon>Sar</taxon>
        <taxon>Stramenopiles</taxon>
        <taxon>Ochrophyta</taxon>
        <taxon>Pelagophyceae</taxon>
        <taxon>Pelagomonadales</taxon>
        <taxon>Pelagomonadaceae</taxon>
        <taxon>Pelagomonas</taxon>
    </lineage>
</organism>
<accession>A0A8J2WPX1</accession>
<evidence type="ECO:0000313" key="2">
    <source>
        <dbReference type="EMBL" id="CAH0375690.1"/>
    </source>
</evidence>
<dbReference type="AlphaFoldDB" id="A0A8J2WPX1"/>
<comment type="caution">
    <text evidence="2">The sequence shown here is derived from an EMBL/GenBank/DDBJ whole genome shotgun (WGS) entry which is preliminary data.</text>
</comment>
<feature type="region of interest" description="Disordered" evidence="1">
    <location>
        <begin position="62"/>
        <end position="131"/>
    </location>
</feature>
<protein>
    <submittedName>
        <fullName evidence="2">Uncharacterized protein</fullName>
    </submittedName>
</protein>
<reference evidence="2" key="1">
    <citation type="submission" date="2021-11" db="EMBL/GenBank/DDBJ databases">
        <authorList>
            <consortium name="Genoscope - CEA"/>
            <person name="William W."/>
        </authorList>
    </citation>
    <scope>NUCLEOTIDE SEQUENCE</scope>
</reference>
<feature type="compositionally biased region" description="Low complexity" evidence="1">
    <location>
        <begin position="101"/>
        <end position="116"/>
    </location>
</feature>
<sequence length="131" mass="14237">MAAMAATMPPGEPEDEAAVKAEAMAIVAQAKKDIKLREEARGEMKKASTKDDIQALINKRLAQSFADRPKAPEKPKEAPPAKKEAPKEAPPDPEATKKEAAAIAAAANRTTTSGWRTARRRRRRRPRTCAP</sequence>
<gene>
    <name evidence="2" type="ORF">PECAL_5P02270</name>
</gene>
<name>A0A8J2WPX1_9STRA</name>
<feature type="compositionally biased region" description="Basic residues" evidence="1">
    <location>
        <begin position="117"/>
        <end position="131"/>
    </location>
</feature>
<evidence type="ECO:0000256" key="1">
    <source>
        <dbReference type="SAM" id="MobiDB-lite"/>
    </source>
</evidence>
<proteinExistence type="predicted"/>
<dbReference type="EMBL" id="CAKKNE010000005">
    <property type="protein sequence ID" value="CAH0375690.1"/>
    <property type="molecule type" value="Genomic_DNA"/>
</dbReference>
<keyword evidence="3" id="KW-1185">Reference proteome</keyword>
<dbReference type="Proteomes" id="UP000789595">
    <property type="component" value="Unassembled WGS sequence"/>
</dbReference>
<evidence type="ECO:0000313" key="3">
    <source>
        <dbReference type="Proteomes" id="UP000789595"/>
    </source>
</evidence>